<dbReference type="GO" id="GO:0001671">
    <property type="term" value="F:ATPase activator activity"/>
    <property type="evidence" value="ECO:0007669"/>
    <property type="project" value="TreeGrafter"/>
</dbReference>
<dbReference type="EMBL" id="MF084995">
    <property type="protein sequence ID" value="AUI80419.1"/>
    <property type="molecule type" value="mRNA"/>
</dbReference>
<dbReference type="Gene3D" id="1.10.287.110">
    <property type="entry name" value="DnaJ domain"/>
    <property type="match status" value="1"/>
</dbReference>
<dbReference type="GO" id="GO:0001405">
    <property type="term" value="C:PAM complex, Tim23 associated import motor"/>
    <property type="evidence" value="ECO:0007669"/>
    <property type="project" value="TreeGrafter"/>
</dbReference>
<protein>
    <submittedName>
        <fullName evidence="9">Pam18 isoform A</fullName>
    </submittedName>
</protein>
<dbReference type="PANTHER" id="PTHR12763">
    <property type="match status" value="1"/>
</dbReference>
<evidence type="ECO:0000259" key="8">
    <source>
        <dbReference type="SMART" id="SM00271"/>
    </source>
</evidence>
<evidence type="ECO:0000256" key="2">
    <source>
        <dbReference type="ARBA" id="ARBA00022692"/>
    </source>
</evidence>
<comment type="subcellular location">
    <subcellularLocation>
        <location evidence="1">Mitochondrion inner membrane</location>
        <topology evidence="1">Single-pass membrane protein</topology>
    </subcellularLocation>
</comment>
<dbReference type="VEuPathDB" id="AmoebaDB:ACA1_181530"/>
<evidence type="ECO:0000256" key="3">
    <source>
        <dbReference type="ARBA" id="ARBA00022792"/>
    </source>
</evidence>
<evidence type="ECO:0000256" key="7">
    <source>
        <dbReference type="ARBA" id="ARBA00038105"/>
    </source>
</evidence>
<evidence type="ECO:0000256" key="1">
    <source>
        <dbReference type="ARBA" id="ARBA00004434"/>
    </source>
</evidence>
<keyword evidence="4" id="KW-1133">Transmembrane helix</keyword>
<reference evidence="9" key="1">
    <citation type="journal article" date="2017" name="BMC Genomics">
        <title>The emerging picture of the mitochondrial protein import complexes of Amoebozoa supergroup.</title>
        <authorList>
            <person name="Wojtkowska M."/>
            <person name="Buczek D."/>
            <person name="Suzuki Y."/>
            <person name="Shabardina V."/>
            <person name="Makalowski W."/>
            <person name="Kmita H."/>
        </authorList>
    </citation>
    <scope>NUCLEOTIDE SEQUENCE</scope>
</reference>
<name>A0A2I6BQ69_ACACA</name>
<dbReference type="AlphaFoldDB" id="A0A2I6BQ69"/>
<dbReference type="GO" id="GO:0030150">
    <property type="term" value="P:protein import into mitochondrial matrix"/>
    <property type="evidence" value="ECO:0007669"/>
    <property type="project" value="TreeGrafter"/>
</dbReference>
<evidence type="ECO:0000256" key="6">
    <source>
        <dbReference type="ARBA" id="ARBA00023136"/>
    </source>
</evidence>
<keyword evidence="3" id="KW-0999">Mitochondrion inner membrane</keyword>
<organism evidence="9">
    <name type="scientific">Acanthamoeba castellanii</name>
    <name type="common">Amoeba</name>
    <dbReference type="NCBI Taxonomy" id="5755"/>
    <lineage>
        <taxon>Eukaryota</taxon>
        <taxon>Amoebozoa</taxon>
        <taxon>Discosea</taxon>
        <taxon>Longamoebia</taxon>
        <taxon>Centramoebida</taxon>
        <taxon>Acanthamoebidae</taxon>
        <taxon>Acanthamoeba</taxon>
    </lineage>
</organism>
<evidence type="ECO:0000256" key="4">
    <source>
        <dbReference type="ARBA" id="ARBA00022989"/>
    </source>
</evidence>
<dbReference type="InterPro" id="IPR036869">
    <property type="entry name" value="J_dom_sf"/>
</dbReference>
<proteinExistence type="evidence at transcript level"/>
<keyword evidence="6" id="KW-0472">Membrane</keyword>
<dbReference type="OMA" id="MXAFSGG"/>
<evidence type="ECO:0000313" key="9">
    <source>
        <dbReference type="EMBL" id="AUI80419.1"/>
    </source>
</evidence>
<dbReference type="SUPFAM" id="SSF46565">
    <property type="entry name" value="Chaperone J-domain"/>
    <property type="match status" value="1"/>
</dbReference>
<sequence>MNAYKHFKAGNLTLPKGMVPKGPSRMKSYYTGGFESEMTRAEAALILSVRQGASKEKIKMAHRRIMLANHPDNGGSDYVASKVNEAKDLLLKDLGDD</sequence>
<dbReference type="PANTHER" id="PTHR12763:SF28">
    <property type="entry name" value="GEO10507P1-RELATED"/>
    <property type="match status" value="1"/>
</dbReference>
<keyword evidence="2" id="KW-0812">Transmembrane</keyword>
<accession>A0A2I6BQ69</accession>
<dbReference type="CDD" id="cd06257">
    <property type="entry name" value="DnaJ"/>
    <property type="match status" value="1"/>
</dbReference>
<dbReference type="InterPro" id="IPR001623">
    <property type="entry name" value="DnaJ_domain"/>
</dbReference>
<dbReference type="FunFam" id="1.10.287.110:FF:000001">
    <property type="entry name" value="Import inner membrane translocase subunit tim14"/>
    <property type="match status" value="1"/>
</dbReference>
<evidence type="ECO:0000256" key="5">
    <source>
        <dbReference type="ARBA" id="ARBA00023128"/>
    </source>
</evidence>
<feature type="domain" description="J" evidence="8">
    <location>
        <begin position="41"/>
        <end position="95"/>
    </location>
</feature>
<keyword evidence="5" id="KW-0496">Mitochondrion</keyword>
<dbReference type="SMART" id="SM00271">
    <property type="entry name" value="DnaJ"/>
    <property type="match status" value="1"/>
</dbReference>
<comment type="similarity">
    <text evidence="7">Belongs to the TIM14 family.</text>
</comment>